<name>A0A0A9G6F6_ARUDO</name>
<evidence type="ECO:0000313" key="1">
    <source>
        <dbReference type="EMBL" id="JAE18096.1"/>
    </source>
</evidence>
<proteinExistence type="predicted"/>
<reference evidence="1" key="1">
    <citation type="submission" date="2014-09" db="EMBL/GenBank/DDBJ databases">
        <authorList>
            <person name="Magalhaes I.L.F."/>
            <person name="Oliveira U."/>
            <person name="Santos F.R."/>
            <person name="Vidigal T.H.D.A."/>
            <person name="Brescovit A.D."/>
            <person name="Santos A.J."/>
        </authorList>
    </citation>
    <scope>NUCLEOTIDE SEQUENCE</scope>
    <source>
        <tissue evidence="1">Shoot tissue taken approximately 20 cm above the soil surface</tissue>
    </source>
</reference>
<reference evidence="1" key="2">
    <citation type="journal article" date="2015" name="Data Brief">
        <title>Shoot transcriptome of the giant reed, Arundo donax.</title>
        <authorList>
            <person name="Barrero R.A."/>
            <person name="Guerrero F.D."/>
            <person name="Moolhuijzen P."/>
            <person name="Goolsby J.A."/>
            <person name="Tidwell J."/>
            <person name="Bellgard S.E."/>
            <person name="Bellgard M.I."/>
        </authorList>
    </citation>
    <scope>NUCLEOTIDE SEQUENCE</scope>
    <source>
        <tissue evidence="1">Shoot tissue taken approximately 20 cm above the soil surface</tissue>
    </source>
</reference>
<accession>A0A0A9G6F6</accession>
<dbReference type="AlphaFoldDB" id="A0A0A9G6F6"/>
<sequence>MAEPAPRAHAHPPPCLLRAPSLGPSSACPPSHLLCVHVLGSMHALDSRRLTGSAAYTRALARAQPPCPRWVTAATPAPCALGRRRRACSASSACSLVLG</sequence>
<dbReference type="EMBL" id="GBRH01179800">
    <property type="protein sequence ID" value="JAE18096.1"/>
    <property type="molecule type" value="Transcribed_RNA"/>
</dbReference>
<organism evidence="1">
    <name type="scientific">Arundo donax</name>
    <name type="common">Giant reed</name>
    <name type="synonym">Donax arundinaceus</name>
    <dbReference type="NCBI Taxonomy" id="35708"/>
    <lineage>
        <taxon>Eukaryota</taxon>
        <taxon>Viridiplantae</taxon>
        <taxon>Streptophyta</taxon>
        <taxon>Embryophyta</taxon>
        <taxon>Tracheophyta</taxon>
        <taxon>Spermatophyta</taxon>
        <taxon>Magnoliopsida</taxon>
        <taxon>Liliopsida</taxon>
        <taxon>Poales</taxon>
        <taxon>Poaceae</taxon>
        <taxon>PACMAD clade</taxon>
        <taxon>Arundinoideae</taxon>
        <taxon>Arundineae</taxon>
        <taxon>Arundo</taxon>
    </lineage>
</organism>
<protein>
    <submittedName>
        <fullName evidence="1">Uncharacterized protein</fullName>
    </submittedName>
</protein>